<dbReference type="AlphaFoldDB" id="A0A524RR20"/>
<comment type="caution">
    <text evidence="2">The sequence shown here is derived from an EMBL/GenBank/DDBJ whole genome shotgun (WGS) entry which is preliminary data.</text>
</comment>
<reference evidence="2 3" key="1">
    <citation type="journal article" date="2019" name="mSystems">
        <title>Life at home and on the roam: Genomic adaptions reflect the dual lifestyle of an intracellular, facultative symbiont.</title>
        <authorList>
            <person name="Burgsdorf I."/>
        </authorList>
    </citation>
    <scope>NUCLEOTIDE SEQUENCE [LARGE SCALE GENOMIC DNA]</scope>
    <source>
        <strain evidence="2">277cV</strain>
    </source>
</reference>
<proteinExistence type="predicted"/>
<dbReference type="EMBL" id="SRMO01000006">
    <property type="protein sequence ID" value="TGG96642.1"/>
    <property type="molecule type" value="Genomic_DNA"/>
</dbReference>
<evidence type="ECO:0000313" key="3">
    <source>
        <dbReference type="Proteomes" id="UP000317990"/>
    </source>
</evidence>
<feature type="region of interest" description="Disordered" evidence="1">
    <location>
        <begin position="126"/>
        <end position="152"/>
    </location>
</feature>
<evidence type="ECO:0000256" key="1">
    <source>
        <dbReference type="SAM" id="MobiDB-lite"/>
    </source>
</evidence>
<protein>
    <recommendedName>
        <fullName evidence="4">Tetratricopeptide repeat protein</fullName>
    </recommendedName>
</protein>
<name>A0A524RR20_9CHRO</name>
<organism evidence="2 3">
    <name type="scientific">Aphanocapsa feldmannii 277cV</name>
    <dbReference type="NCBI Taxonomy" id="2507553"/>
    <lineage>
        <taxon>Bacteria</taxon>
        <taxon>Bacillati</taxon>
        <taxon>Cyanobacteriota</taxon>
        <taxon>Cyanophyceae</taxon>
        <taxon>Oscillatoriophycideae</taxon>
        <taxon>Chroococcales</taxon>
        <taxon>Microcystaceae</taxon>
        <taxon>Aphanocapsa</taxon>
    </lineage>
</organism>
<accession>A0A524RR20</accession>
<gene>
    <name evidence="2" type="ORF">ERJ67_00720</name>
</gene>
<sequence>MRPNRSDCLRNLGNPAISAPDHLRICDKVVEDNPRSLALHLDRFRVRQQLGREEEGCADLQRLVDHLGTLHSQPRDLEDLRFYLDRRCPALLNHQEGRRPRDSKPRWFGTSEMTWKIINQEAEKERMRRSGGEESALDAAYDEQTGEKCVGL</sequence>
<evidence type="ECO:0008006" key="4">
    <source>
        <dbReference type="Google" id="ProtNLM"/>
    </source>
</evidence>
<evidence type="ECO:0000313" key="2">
    <source>
        <dbReference type="EMBL" id="TGG96642.1"/>
    </source>
</evidence>
<dbReference type="Proteomes" id="UP000317990">
    <property type="component" value="Unassembled WGS sequence"/>
</dbReference>